<comment type="similarity">
    <text evidence="3 12 13">Belongs to the DapA family.</text>
</comment>
<feature type="binding site" evidence="12 15">
    <location>
        <position position="205"/>
    </location>
    <ligand>
        <name>pyruvate</name>
        <dbReference type="ChEBI" id="CHEBI:15361"/>
    </ligand>
</feature>
<dbReference type="Gene3D" id="3.20.20.70">
    <property type="entry name" value="Aldolase class I"/>
    <property type="match status" value="1"/>
</dbReference>
<keyword evidence="5 12" id="KW-0963">Cytoplasm</keyword>
<comment type="subcellular location">
    <subcellularLocation>
        <location evidence="12">Cytoplasm</location>
    </subcellularLocation>
</comment>
<evidence type="ECO:0000256" key="11">
    <source>
        <dbReference type="ARBA" id="ARBA00047836"/>
    </source>
</evidence>
<feature type="site" description="Part of a proton relay during catalysis" evidence="12">
    <location>
        <position position="110"/>
    </location>
</feature>
<feature type="binding site" evidence="12 15">
    <location>
        <position position="48"/>
    </location>
    <ligand>
        <name>pyruvate</name>
        <dbReference type="ChEBI" id="CHEBI:15361"/>
    </ligand>
</feature>
<evidence type="ECO:0000256" key="13">
    <source>
        <dbReference type="PIRNR" id="PIRNR001365"/>
    </source>
</evidence>
<dbReference type="HAMAP" id="MF_00418">
    <property type="entry name" value="DapA"/>
    <property type="match status" value="1"/>
</dbReference>
<accession>A0AAX3N652</accession>
<dbReference type="NCBIfam" id="TIGR00674">
    <property type="entry name" value="dapA"/>
    <property type="match status" value="1"/>
</dbReference>
<dbReference type="SMART" id="SM01130">
    <property type="entry name" value="DHDPS"/>
    <property type="match status" value="1"/>
</dbReference>
<keyword evidence="8 12" id="KW-0457">Lysine biosynthesis</keyword>
<dbReference type="CDD" id="cd00950">
    <property type="entry name" value="DHDPS"/>
    <property type="match status" value="1"/>
</dbReference>
<dbReference type="SUPFAM" id="SSF51569">
    <property type="entry name" value="Aldolase"/>
    <property type="match status" value="1"/>
</dbReference>
<dbReference type="RefSeq" id="WP_274359982.1">
    <property type="nucleotide sequence ID" value="NZ_CP118101.1"/>
</dbReference>
<feature type="active site" description="Schiff-base intermediate with substrate" evidence="12 14">
    <location>
        <position position="164"/>
    </location>
</feature>
<dbReference type="GO" id="GO:0009089">
    <property type="term" value="P:lysine biosynthetic process via diaminopimelate"/>
    <property type="evidence" value="ECO:0007669"/>
    <property type="project" value="UniProtKB-UniRule"/>
</dbReference>
<reference evidence="16" key="1">
    <citation type="submission" date="2023-02" db="EMBL/GenBank/DDBJ databases">
        <title>Pathogen: clinical or host-associated sample.</title>
        <authorList>
            <person name="Hergert J."/>
            <person name="Casey R."/>
            <person name="Wagner J."/>
            <person name="Young E.L."/>
            <person name="Oakeson K.F."/>
        </authorList>
    </citation>
    <scope>NUCLEOTIDE SEQUENCE</scope>
    <source>
        <strain evidence="16">2022CK-00830</strain>
    </source>
</reference>
<gene>
    <name evidence="12 16" type="primary">dapA</name>
    <name evidence="16" type="ORF">PUW23_10155</name>
</gene>
<dbReference type="PANTHER" id="PTHR12128:SF66">
    <property type="entry name" value="4-HYDROXY-2-OXOGLUTARATE ALDOLASE, MITOCHONDRIAL"/>
    <property type="match status" value="1"/>
</dbReference>
<keyword evidence="7 12" id="KW-0220">Diaminopimelate biosynthesis</keyword>
<dbReference type="InterPro" id="IPR005263">
    <property type="entry name" value="DapA"/>
</dbReference>
<name>A0AAX3N652_9BACL</name>
<dbReference type="PIRSF" id="PIRSF001365">
    <property type="entry name" value="DHDPS"/>
    <property type="match status" value="1"/>
</dbReference>
<dbReference type="PANTHER" id="PTHR12128">
    <property type="entry name" value="DIHYDRODIPICOLINATE SYNTHASE"/>
    <property type="match status" value="1"/>
</dbReference>
<keyword evidence="6 12" id="KW-0028">Amino-acid biosynthesis</keyword>
<dbReference type="AlphaFoldDB" id="A0AAX3N652"/>
<dbReference type="InterPro" id="IPR013785">
    <property type="entry name" value="Aldolase_TIM"/>
</dbReference>
<feature type="active site" description="Proton donor/acceptor" evidence="12 14">
    <location>
        <position position="136"/>
    </location>
</feature>
<comment type="pathway">
    <text evidence="2 12">Amino-acid biosynthesis; L-lysine biosynthesis via DAP pathway; (S)-tetrahydrodipicolinate from L-aspartate: step 3/4.</text>
</comment>
<evidence type="ECO:0000256" key="15">
    <source>
        <dbReference type="PIRSR" id="PIRSR001365-2"/>
    </source>
</evidence>
<evidence type="ECO:0000256" key="2">
    <source>
        <dbReference type="ARBA" id="ARBA00005120"/>
    </source>
</evidence>
<sequence>MVEFGRLITAMVTPFNDEGGIHWEETSRLIDYLIDVQQIDTLVIAGTTGESPTLTDAEKVQLFEFVVKHAAGRAKIIAGTGSNSTHHSIQLTREAEKAGVDGVLLVVPYYNKPNQEGMYQHFSAIAKATSLPVMLYNVPGRTGACLSVETTLRLAAIDNIVATKECASIEQVALISGAAPEGFKVYSGDDSSVLPAQAVGGYGIVSVAGHIVGASMKEMIDAYVRGDVSKAASINHRLLPVFKGLFEAPHPVPNPVAVKYALTLRGYSVGTVRLPLIPPTEQEKEFIRHLIGTIS</sequence>
<evidence type="ECO:0000313" key="16">
    <source>
        <dbReference type="EMBL" id="WDH85082.1"/>
    </source>
</evidence>
<dbReference type="Proteomes" id="UP001220962">
    <property type="component" value="Chromosome"/>
</dbReference>
<evidence type="ECO:0000256" key="5">
    <source>
        <dbReference type="ARBA" id="ARBA00022490"/>
    </source>
</evidence>
<dbReference type="EC" id="4.3.3.7" evidence="4 12"/>
<dbReference type="PRINTS" id="PR00146">
    <property type="entry name" value="DHPICSNTHASE"/>
</dbReference>
<keyword evidence="9 12" id="KW-0456">Lyase</keyword>
<evidence type="ECO:0000256" key="4">
    <source>
        <dbReference type="ARBA" id="ARBA00012086"/>
    </source>
</evidence>
<evidence type="ECO:0000256" key="7">
    <source>
        <dbReference type="ARBA" id="ARBA00022915"/>
    </source>
</evidence>
<evidence type="ECO:0000256" key="3">
    <source>
        <dbReference type="ARBA" id="ARBA00007592"/>
    </source>
</evidence>
<dbReference type="GO" id="GO:0008840">
    <property type="term" value="F:4-hydroxy-tetrahydrodipicolinate synthase activity"/>
    <property type="evidence" value="ECO:0007669"/>
    <property type="project" value="UniProtKB-UniRule"/>
</dbReference>
<comment type="catalytic activity">
    <reaction evidence="11 12">
        <text>L-aspartate 4-semialdehyde + pyruvate = (2S,4S)-4-hydroxy-2,3,4,5-tetrahydrodipicolinate + H2O + H(+)</text>
        <dbReference type="Rhea" id="RHEA:34171"/>
        <dbReference type="ChEBI" id="CHEBI:15361"/>
        <dbReference type="ChEBI" id="CHEBI:15377"/>
        <dbReference type="ChEBI" id="CHEBI:15378"/>
        <dbReference type="ChEBI" id="CHEBI:67139"/>
        <dbReference type="ChEBI" id="CHEBI:537519"/>
        <dbReference type="EC" id="4.3.3.7"/>
    </reaction>
</comment>
<dbReference type="GO" id="GO:0005829">
    <property type="term" value="C:cytosol"/>
    <property type="evidence" value="ECO:0007669"/>
    <property type="project" value="TreeGrafter"/>
</dbReference>
<feature type="site" description="Part of a proton relay during catalysis" evidence="12">
    <location>
        <position position="47"/>
    </location>
</feature>
<dbReference type="GO" id="GO:0019877">
    <property type="term" value="P:diaminopimelate biosynthetic process"/>
    <property type="evidence" value="ECO:0007669"/>
    <property type="project" value="UniProtKB-UniRule"/>
</dbReference>
<protein>
    <recommendedName>
        <fullName evidence="4 12">4-hydroxy-tetrahydrodipicolinate synthase</fullName>
        <shortName evidence="12">HTPA synthase</shortName>
        <ecNumber evidence="4 12">4.3.3.7</ecNumber>
    </recommendedName>
</protein>
<evidence type="ECO:0000256" key="6">
    <source>
        <dbReference type="ARBA" id="ARBA00022605"/>
    </source>
</evidence>
<evidence type="ECO:0000256" key="12">
    <source>
        <dbReference type="HAMAP-Rule" id="MF_00418"/>
    </source>
</evidence>
<comment type="subunit">
    <text evidence="12">Homotetramer; dimer of dimers.</text>
</comment>
<dbReference type="EMBL" id="CP118101">
    <property type="protein sequence ID" value="WDH85082.1"/>
    <property type="molecule type" value="Genomic_DNA"/>
</dbReference>
<proteinExistence type="inferred from homology"/>
<evidence type="ECO:0000256" key="8">
    <source>
        <dbReference type="ARBA" id="ARBA00023154"/>
    </source>
</evidence>
<evidence type="ECO:0000256" key="9">
    <source>
        <dbReference type="ARBA" id="ARBA00023239"/>
    </source>
</evidence>
<comment type="function">
    <text evidence="1 12">Catalyzes the condensation of (S)-aspartate-beta-semialdehyde [(S)-ASA] and pyruvate to 4-hydroxy-tetrahydrodipicolinate (HTPA).</text>
</comment>
<evidence type="ECO:0000256" key="14">
    <source>
        <dbReference type="PIRSR" id="PIRSR001365-1"/>
    </source>
</evidence>
<evidence type="ECO:0000313" key="17">
    <source>
        <dbReference type="Proteomes" id="UP001220962"/>
    </source>
</evidence>
<evidence type="ECO:0000256" key="1">
    <source>
        <dbReference type="ARBA" id="ARBA00003294"/>
    </source>
</evidence>
<comment type="caution">
    <text evidence="12">Was originally thought to be a dihydrodipicolinate synthase (DHDPS), catalyzing the condensation of (S)-aspartate-beta-semialdehyde [(S)-ASA] and pyruvate to dihydrodipicolinate (DHDP). However, it was shown in E.coli that the product of the enzymatic reaction is not dihydrodipicolinate but in fact (4S)-4-hydroxy-2,3,4,5-tetrahydro-(2S)-dipicolinic acid (HTPA), and that the consecutive dehydration reaction leading to DHDP is not spontaneous but catalyzed by DapB.</text>
</comment>
<organism evidence="16 17">
    <name type="scientific">Paenibacillus urinalis</name>
    <dbReference type="NCBI Taxonomy" id="521520"/>
    <lineage>
        <taxon>Bacteria</taxon>
        <taxon>Bacillati</taxon>
        <taxon>Bacillota</taxon>
        <taxon>Bacilli</taxon>
        <taxon>Bacillales</taxon>
        <taxon>Paenibacillaceae</taxon>
        <taxon>Paenibacillus</taxon>
    </lineage>
</organism>
<dbReference type="InterPro" id="IPR002220">
    <property type="entry name" value="DapA-like"/>
</dbReference>
<keyword evidence="10 12" id="KW-0704">Schiff base</keyword>
<dbReference type="Pfam" id="PF00701">
    <property type="entry name" value="DHDPS"/>
    <property type="match status" value="1"/>
</dbReference>
<evidence type="ECO:0000256" key="10">
    <source>
        <dbReference type="ARBA" id="ARBA00023270"/>
    </source>
</evidence>